<evidence type="ECO:0000259" key="3">
    <source>
        <dbReference type="Pfam" id="PF12161"/>
    </source>
</evidence>
<evidence type="ECO:0000256" key="1">
    <source>
        <dbReference type="ARBA" id="ARBA00006594"/>
    </source>
</evidence>
<dbReference type="SUPFAM" id="SSF53335">
    <property type="entry name" value="S-adenosyl-L-methionine-dependent methyltransferases"/>
    <property type="match status" value="1"/>
</dbReference>
<dbReference type="InterPro" id="IPR038333">
    <property type="entry name" value="T1MK-like_N_sf"/>
</dbReference>
<dbReference type="Gene3D" id="1.20.1260.30">
    <property type="match status" value="1"/>
</dbReference>
<dbReference type="Proteomes" id="UP000824248">
    <property type="component" value="Unassembled WGS sequence"/>
</dbReference>
<dbReference type="InterPro" id="IPR022749">
    <property type="entry name" value="D12N6_MeTrfase_N"/>
</dbReference>
<gene>
    <name evidence="4" type="ORF">H9854_02530</name>
</gene>
<dbReference type="AlphaFoldDB" id="A0A9D1WL19"/>
<feature type="non-terminal residue" evidence="4">
    <location>
        <position position="163"/>
    </location>
</feature>
<evidence type="ECO:0000313" key="5">
    <source>
        <dbReference type="Proteomes" id="UP000824248"/>
    </source>
</evidence>
<sequence length="163" mass="18805">MSISSTIKSIQDIMRKDVGIDGDAQRIGQLVWMLFLKIFDDREQEWEMFDDAYRSPIPEPLRWRHWAADPEGMTGDELKNFIDNTLFPGLQNLEPAGDDYRGVVIRNVFVDAYNYMKSGQLMRQVINKLQDGINFNKSAERHELGDMYEQILKDLQSAGNAGE</sequence>
<proteinExistence type="inferred from homology"/>
<evidence type="ECO:0000313" key="4">
    <source>
        <dbReference type="EMBL" id="HIX61095.1"/>
    </source>
</evidence>
<evidence type="ECO:0000256" key="2">
    <source>
        <dbReference type="ARBA" id="ARBA00022747"/>
    </source>
</evidence>
<accession>A0A9D1WL19</accession>
<keyword evidence="2" id="KW-0680">Restriction system</keyword>
<dbReference type="InterPro" id="IPR029063">
    <property type="entry name" value="SAM-dependent_MTases_sf"/>
</dbReference>
<protein>
    <submittedName>
        <fullName evidence="4">Type I restriction-modification system subunit M N-terminal domain-containing protein</fullName>
    </submittedName>
</protein>
<comment type="caution">
    <text evidence="4">The sequence shown here is derived from an EMBL/GenBank/DDBJ whole genome shotgun (WGS) entry which is preliminary data.</text>
</comment>
<comment type="similarity">
    <text evidence="1">Belongs to the N(4)/N(6)-methyltransferase family.</text>
</comment>
<name>A0A9D1WL19_9GAMM</name>
<reference evidence="4" key="1">
    <citation type="journal article" date="2021" name="PeerJ">
        <title>Extensive microbial diversity within the chicken gut microbiome revealed by metagenomics and culture.</title>
        <authorList>
            <person name="Gilroy R."/>
            <person name="Ravi A."/>
            <person name="Getino M."/>
            <person name="Pursley I."/>
            <person name="Horton D.L."/>
            <person name="Alikhan N.F."/>
            <person name="Baker D."/>
            <person name="Gharbi K."/>
            <person name="Hall N."/>
            <person name="Watson M."/>
            <person name="Adriaenssens E.M."/>
            <person name="Foster-Nyarko E."/>
            <person name="Jarju S."/>
            <person name="Secka A."/>
            <person name="Antonio M."/>
            <person name="Oren A."/>
            <person name="Chaudhuri R.R."/>
            <person name="La Ragione R."/>
            <person name="Hildebrand F."/>
            <person name="Pallen M.J."/>
        </authorList>
    </citation>
    <scope>NUCLEOTIDE SEQUENCE</scope>
    <source>
        <strain evidence="4">1193</strain>
    </source>
</reference>
<organism evidence="4 5">
    <name type="scientific">Candidatus Halomonas stercoripullorum</name>
    <dbReference type="NCBI Taxonomy" id="2838617"/>
    <lineage>
        <taxon>Bacteria</taxon>
        <taxon>Pseudomonadati</taxon>
        <taxon>Pseudomonadota</taxon>
        <taxon>Gammaproteobacteria</taxon>
        <taxon>Oceanospirillales</taxon>
        <taxon>Halomonadaceae</taxon>
        <taxon>Halomonas</taxon>
    </lineage>
</organism>
<dbReference type="Pfam" id="PF12161">
    <property type="entry name" value="HsdM_N"/>
    <property type="match status" value="1"/>
</dbReference>
<dbReference type="GO" id="GO:0009307">
    <property type="term" value="P:DNA restriction-modification system"/>
    <property type="evidence" value="ECO:0007669"/>
    <property type="project" value="UniProtKB-KW"/>
</dbReference>
<feature type="domain" description="N6 adenine-specific DNA methyltransferase N-terminal" evidence="3">
    <location>
        <begin position="4"/>
        <end position="129"/>
    </location>
</feature>
<reference evidence="4" key="2">
    <citation type="submission" date="2021-04" db="EMBL/GenBank/DDBJ databases">
        <authorList>
            <person name="Gilroy R."/>
        </authorList>
    </citation>
    <scope>NUCLEOTIDE SEQUENCE</scope>
    <source>
        <strain evidence="4">1193</strain>
    </source>
</reference>
<dbReference type="EMBL" id="DXFC01000071">
    <property type="protein sequence ID" value="HIX61095.1"/>
    <property type="molecule type" value="Genomic_DNA"/>
</dbReference>